<dbReference type="Pfam" id="PF00155">
    <property type="entry name" value="Aminotran_1_2"/>
    <property type="match status" value="1"/>
</dbReference>
<dbReference type="Gene3D" id="3.40.640.10">
    <property type="entry name" value="Type I PLP-dependent aspartate aminotransferase-like (Major domain)"/>
    <property type="match status" value="1"/>
</dbReference>
<reference evidence="6" key="1">
    <citation type="journal article" date="2019" name="Gigascience">
        <title>De novo genome assembly of the endangered Acer yangbiense, a plant species with extremely small populations endemic to Yunnan Province, China.</title>
        <authorList>
            <person name="Yang J."/>
            <person name="Wariss H.M."/>
            <person name="Tao L."/>
            <person name="Zhang R."/>
            <person name="Yun Q."/>
            <person name="Hollingsworth P."/>
            <person name="Dao Z."/>
            <person name="Luo G."/>
            <person name="Guo H."/>
            <person name="Ma Y."/>
            <person name="Sun W."/>
        </authorList>
    </citation>
    <scope>NUCLEOTIDE SEQUENCE [LARGE SCALE GENOMIC DNA]</scope>
    <source>
        <strain evidence="6">cv. Malutang</strain>
    </source>
</reference>
<dbReference type="Pfam" id="PF05175">
    <property type="entry name" value="MTS"/>
    <property type="match status" value="1"/>
</dbReference>
<evidence type="ECO:0000313" key="6">
    <source>
        <dbReference type="Proteomes" id="UP000323000"/>
    </source>
</evidence>
<evidence type="ECO:0000256" key="2">
    <source>
        <dbReference type="PROSITE-ProRule" id="PRU00888"/>
    </source>
</evidence>
<dbReference type="Gene3D" id="3.40.50.150">
    <property type="entry name" value="Vaccinia Virus protein VP39"/>
    <property type="match status" value="1"/>
</dbReference>
<keyword evidence="2" id="KW-0949">S-adenosyl-L-methionine</keyword>
<dbReference type="GO" id="GO:0030170">
    <property type="term" value="F:pyridoxal phosphate binding"/>
    <property type="evidence" value="ECO:0007669"/>
    <property type="project" value="InterPro"/>
</dbReference>
<dbReference type="InterPro" id="IPR015424">
    <property type="entry name" value="PyrdxlP-dep_Trfase"/>
</dbReference>
<comment type="similarity">
    <text evidence="1 3">Belongs to the small heat shock protein (HSP20) family.</text>
</comment>
<comment type="caution">
    <text evidence="5">The sequence shown here is derived from an EMBL/GenBank/DDBJ whole genome shotgun (WGS) entry which is preliminary data.</text>
</comment>
<dbReference type="PANTHER" id="PTHR47087">
    <property type="entry name" value="METHIONINE S-METHYLTRANSFERASE"/>
    <property type="match status" value="1"/>
</dbReference>
<dbReference type="InterPro" id="IPR015421">
    <property type="entry name" value="PyrdxlP-dep_Trfase_major"/>
</dbReference>
<evidence type="ECO:0000313" key="5">
    <source>
        <dbReference type="EMBL" id="TXG53579.1"/>
    </source>
</evidence>
<proteinExistence type="inferred from homology"/>
<dbReference type="EC" id="2.1.1.12" evidence="2"/>
<dbReference type="CDD" id="cd02440">
    <property type="entry name" value="AdoMet_MTases"/>
    <property type="match status" value="1"/>
</dbReference>
<sequence>MAAAAGSVEEFLSKCEASGDAAYGELRSLLELLEDPKTRVQARIFLSDLQKQVGDSDQCLQKYHFGIEDIFLDQYEGLQGRKKLSAMVIPSIFIPEDWSFTFYEGLNRHPDSIFKDRTVAELGCGNGWISIAIADKWLPSKVYGLDINPRAIKISWINLYLNALDEKGQPIYDEEKKTLLDRVEFYESDLLSYCRDNDIQLERIVGCIPQILNPNPDAMSQMIAENASEEFLHSLSNYCALQGFVEDQFGLGLIARAVEEGIAVIKPLGIMIFNMGGRPGQGAADTDISALVEIEKNSPHRFEFFMGLSGDQPICARTAWAYGEAGGRIAHALSVYSCQLRQPTQVKKIFEFLKNGFHDISSSLDLSFEDDAVADEKIPFLAYLATVLKEHSYFPYEQPAGSKRFRNLIADFMKKYHYIPLNTDNVVIFPSRAVAIENALRLFSPRLAIVDEHLTRHLPKQWLTSLAIKGTETGNPSVDGLTVIEAPRQSDLMMELIKKLKPQVVVTGIADFESVTSSAFVHLLDVTREIGSRLFLDISDHFELSSLPGSNGVLKYLAKNSLPSHAAIVCGLVKNQVYSDLEVAFIISEEEAIFKALSKTVEVLEGTTALISQYYYGCLFHELLAFQLADRRTLPQRECDKAKSVEMIGFASSAISVLDNSELSICETQNSSLIHMDVDQSFLPMPSPVKAAIYESFARQNMSEAEIDVTPSMKQFIKSNYGFPVDCNTEFIYADCSQALFIKLVLCCTLEGGTLCFPAGSNGNYVSAAKFLKANIVNIPTNSEEGFKVMEKSLTGALENVKNPWVYICGPTISPTGLLYSNKEMENILMICAKFGARVIIDTSYSGLEFNLDGGWNLDGCISKLKSSGDQSFCVSLLGGLSLKMLTGALKFGFLVLNQPHMVDALNSFPGLCKPHSTVKYAIKKLLGLRERKAGDLMDSFAERIKNLESRAKCLKETLEKNGWDVVQSCGGVSMVAKPSSYLNKIVKISCGENSTSQEIKLDDSNIREAMVKATGLCINSASWTGIPGYCRFTIALEESEFQQALDCINKFKNMAANALMPYTRPLYDIIFPSEDPFRILEQTPLTIPKNLETIALARSDWKETATAHVISLDIPGLKKDDIKIEVEENRVLRVSGERKSEEEVEGEKWHRAERTCGKFWRQFRLPMNADLDHINAHLENGVLKITLPKFADHGKKRQPKVINIDQEGSSGEDIKATKADM</sequence>
<evidence type="ECO:0000256" key="3">
    <source>
        <dbReference type="RuleBase" id="RU003616"/>
    </source>
</evidence>
<keyword evidence="2" id="KW-0489">Methyltransferase</keyword>
<dbReference type="InterPro" id="IPR025779">
    <property type="entry name" value="Met_S-MeTrfase"/>
</dbReference>
<dbReference type="AlphaFoldDB" id="A0A5C7H9X9"/>
<dbReference type="SUPFAM" id="SSF53383">
    <property type="entry name" value="PLP-dependent transferases"/>
    <property type="match status" value="2"/>
</dbReference>
<dbReference type="InterPro" id="IPR004839">
    <property type="entry name" value="Aminotransferase_I/II_large"/>
</dbReference>
<accession>A0A5C7H9X9</accession>
<protein>
    <recommendedName>
        <fullName evidence="2">methionine S-methyltransferase</fullName>
        <ecNumber evidence="2">2.1.1.12</ecNumber>
    </recommendedName>
</protein>
<dbReference type="Proteomes" id="UP000323000">
    <property type="component" value="Chromosome 9"/>
</dbReference>
<dbReference type="EMBL" id="VAHF01000009">
    <property type="protein sequence ID" value="TXG53579.1"/>
    <property type="molecule type" value="Genomic_DNA"/>
</dbReference>
<dbReference type="PROSITE" id="PS01031">
    <property type="entry name" value="SHSP"/>
    <property type="match status" value="1"/>
</dbReference>
<keyword evidence="6" id="KW-1185">Reference proteome</keyword>
<comment type="catalytic activity">
    <reaction evidence="2">
        <text>L-methionine + S-adenosyl-L-methionine = S-methyl-L-methionine + S-adenosyl-L-homocysteine</text>
        <dbReference type="Rhea" id="RHEA:13761"/>
        <dbReference type="ChEBI" id="CHEBI:57844"/>
        <dbReference type="ChEBI" id="CHEBI:57856"/>
        <dbReference type="ChEBI" id="CHEBI:58252"/>
        <dbReference type="ChEBI" id="CHEBI:59789"/>
        <dbReference type="EC" id="2.1.1.12"/>
    </reaction>
</comment>
<dbReference type="PANTHER" id="PTHR47087:SF1">
    <property type="entry name" value="METHIONINE S-METHYLTRANSFERASE"/>
    <property type="match status" value="1"/>
</dbReference>
<dbReference type="InterPro" id="IPR029063">
    <property type="entry name" value="SAM-dependent_MTases_sf"/>
</dbReference>
<name>A0A5C7H9X9_9ROSI</name>
<dbReference type="SUPFAM" id="SSF53335">
    <property type="entry name" value="S-adenosyl-L-methionine-dependent methyltransferases"/>
    <property type="match status" value="1"/>
</dbReference>
<dbReference type="InterPro" id="IPR002068">
    <property type="entry name" value="A-crystallin/Hsp20_dom"/>
</dbReference>
<dbReference type="GO" id="GO:0032259">
    <property type="term" value="P:methylation"/>
    <property type="evidence" value="ECO:0007669"/>
    <property type="project" value="UniProtKB-UniRule"/>
</dbReference>
<dbReference type="Pfam" id="PF00011">
    <property type="entry name" value="HSP20"/>
    <property type="match status" value="1"/>
</dbReference>
<comment type="similarity">
    <text evidence="2">Belongs to the class I-like SAM-binding methyltransferase superfamily.</text>
</comment>
<dbReference type="InterPro" id="IPR007848">
    <property type="entry name" value="Small_mtfrase_dom"/>
</dbReference>
<feature type="domain" description="SHSP" evidence="4">
    <location>
        <begin position="1091"/>
        <end position="1208"/>
    </location>
</feature>
<dbReference type="InterPro" id="IPR008978">
    <property type="entry name" value="HSP20-like_chaperone"/>
</dbReference>
<dbReference type="OrthoDB" id="540004at2759"/>
<organism evidence="5 6">
    <name type="scientific">Acer yangbiense</name>
    <dbReference type="NCBI Taxonomy" id="1000413"/>
    <lineage>
        <taxon>Eukaryota</taxon>
        <taxon>Viridiplantae</taxon>
        <taxon>Streptophyta</taxon>
        <taxon>Embryophyta</taxon>
        <taxon>Tracheophyta</taxon>
        <taxon>Spermatophyta</taxon>
        <taxon>Magnoliopsida</taxon>
        <taxon>eudicotyledons</taxon>
        <taxon>Gunneridae</taxon>
        <taxon>Pentapetalae</taxon>
        <taxon>rosids</taxon>
        <taxon>malvids</taxon>
        <taxon>Sapindales</taxon>
        <taxon>Sapindaceae</taxon>
        <taxon>Hippocastanoideae</taxon>
        <taxon>Acereae</taxon>
        <taxon>Acer</taxon>
    </lineage>
</organism>
<dbReference type="Gene3D" id="2.60.40.790">
    <property type="match status" value="1"/>
</dbReference>
<dbReference type="SUPFAM" id="SSF49764">
    <property type="entry name" value="HSP20-like chaperones"/>
    <property type="match status" value="1"/>
</dbReference>
<evidence type="ECO:0000256" key="1">
    <source>
        <dbReference type="PROSITE-ProRule" id="PRU00285"/>
    </source>
</evidence>
<dbReference type="GO" id="GO:0030732">
    <property type="term" value="F:methionine S-methyltransferase activity"/>
    <property type="evidence" value="ECO:0007669"/>
    <property type="project" value="UniProtKB-UniRule"/>
</dbReference>
<gene>
    <name evidence="5" type="ORF">EZV62_018835</name>
</gene>
<dbReference type="CDD" id="cd06472">
    <property type="entry name" value="ACD_ScHsp26_like"/>
    <property type="match status" value="1"/>
</dbReference>
<keyword evidence="2" id="KW-0808">Transferase</keyword>
<dbReference type="PROSITE" id="PS51555">
    <property type="entry name" value="SAM_MT12"/>
    <property type="match status" value="1"/>
</dbReference>
<evidence type="ECO:0000259" key="4">
    <source>
        <dbReference type="PROSITE" id="PS01031"/>
    </source>
</evidence>